<protein>
    <recommendedName>
        <fullName evidence="3">Acetyltransferase (GNAT) domain-containing protein</fullName>
    </recommendedName>
</protein>
<keyword evidence="2" id="KW-1185">Reference proteome</keyword>
<evidence type="ECO:0008006" key="3">
    <source>
        <dbReference type="Google" id="ProtNLM"/>
    </source>
</evidence>
<dbReference type="AlphaFoldDB" id="A0A1N6D783"/>
<evidence type="ECO:0000313" key="2">
    <source>
        <dbReference type="Proteomes" id="UP000185221"/>
    </source>
</evidence>
<proteinExistence type="predicted"/>
<sequence>MKTTNTEISKEFELIVQPSERCKKDYLLSNISGSGEVEALDFFWEKKGKRKAWTTFSIDSNLVASSLPMTPFGGIFILEKLHTESLACFIQMVLNTLKNRGVRQIEITCAPKPYEEHHDLIAYLLQKQGFELTSILSHQFFLGRKKIKKWVQQEYTRYQKKTQSGAISMSINSIGNFNFLKEIRHWNVERGYEFQLDDNRIIMQVSEYPDRYFLISILEAEKPVAHCLAVKLFSDSIYYFLSAINPHSSIKNGGELLLANLFKLANDEKVKLIDLGSSDLGDEINHPLMFFKSKFSNDISNKETWVKNLEL</sequence>
<dbReference type="STRING" id="226505.SAMN05444394_0392"/>
<name>A0A1N6D783_9BACT</name>
<dbReference type="SUPFAM" id="SSF55729">
    <property type="entry name" value="Acyl-CoA N-acyltransferases (Nat)"/>
    <property type="match status" value="1"/>
</dbReference>
<organism evidence="1 2">
    <name type="scientific">Algoriphagus halophilus</name>
    <dbReference type="NCBI Taxonomy" id="226505"/>
    <lineage>
        <taxon>Bacteria</taxon>
        <taxon>Pseudomonadati</taxon>
        <taxon>Bacteroidota</taxon>
        <taxon>Cytophagia</taxon>
        <taxon>Cytophagales</taxon>
        <taxon>Cyclobacteriaceae</taxon>
        <taxon>Algoriphagus</taxon>
    </lineage>
</organism>
<evidence type="ECO:0000313" key="1">
    <source>
        <dbReference type="EMBL" id="SIN66672.1"/>
    </source>
</evidence>
<dbReference type="Gene3D" id="3.40.630.30">
    <property type="match status" value="1"/>
</dbReference>
<dbReference type="Proteomes" id="UP000185221">
    <property type="component" value="Unassembled WGS sequence"/>
</dbReference>
<dbReference type="EMBL" id="FSRC01000001">
    <property type="protein sequence ID" value="SIN66672.1"/>
    <property type="molecule type" value="Genomic_DNA"/>
</dbReference>
<dbReference type="InterPro" id="IPR016181">
    <property type="entry name" value="Acyl_CoA_acyltransferase"/>
</dbReference>
<reference evidence="2" key="1">
    <citation type="submission" date="2016-11" db="EMBL/GenBank/DDBJ databases">
        <authorList>
            <person name="Varghese N."/>
            <person name="Submissions S."/>
        </authorList>
    </citation>
    <scope>NUCLEOTIDE SEQUENCE [LARGE SCALE GENOMIC DNA]</scope>
    <source>
        <strain evidence="2">DSM 15292</strain>
    </source>
</reference>
<dbReference type="RefSeq" id="WP_084560838.1">
    <property type="nucleotide sequence ID" value="NZ_FSRC01000001.1"/>
</dbReference>
<gene>
    <name evidence="1" type="ORF">SAMN05444394_0392</name>
</gene>
<accession>A0A1N6D783</accession>